<dbReference type="InterPro" id="IPR027417">
    <property type="entry name" value="P-loop_NTPase"/>
</dbReference>
<evidence type="ECO:0000259" key="2">
    <source>
        <dbReference type="Pfam" id="PF07693"/>
    </source>
</evidence>
<dbReference type="SUPFAM" id="SSF52540">
    <property type="entry name" value="P-loop containing nucleoside triphosphate hydrolases"/>
    <property type="match status" value="1"/>
</dbReference>
<evidence type="ECO:0000313" key="4">
    <source>
        <dbReference type="Proteomes" id="UP000231466"/>
    </source>
</evidence>
<dbReference type="EMBL" id="PFAH01000005">
    <property type="protein sequence ID" value="PIR98073.1"/>
    <property type="molecule type" value="Genomic_DNA"/>
</dbReference>
<feature type="domain" description="KAP NTPase" evidence="2">
    <location>
        <begin position="37"/>
        <end position="369"/>
    </location>
</feature>
<dbReference type="InterPro" id="IPR011646">
    <property type="entry name" value="KAP_P-loop"/>
</dbReference>
<gene>
    <name evidence="3" type="ORF">COT89_01385</name>
</gene>
<comment type="caution">
    <text evidence="3">The sequence shown here is derived from an EMBL/GenBank/DDBJ whole genome shotgun (WGS) entry which is preliminary data.</text>
</comment>
<evidence type="ECO:0000256" key="1">
    <source>
        <dbReference type="SAM" id="Phobius"/>
    </source>
</evidence>
<dbReference type="AlphaFoldDB" id="A0A2H0VG80"/>
<reference evidence="4" key="1">
    <citation type="submission" date="2017-09" db="EMBL/GenBank/DDBJ databases">
        <title>Depth-based differentiation of microbial function through sediment-hosted aquifers and enrichment of novel symbionts in the deep terrestrial subsurface.</title>
        <authorList>
            <person name="Probst A.J."/>
            <person name="Ladd B."/>
            <person name="Jarett J.K."/>
            <person name="Geller-Mcgrath D.E."/>
            <person name="Sieber C.M.K."/>
            <person name="Emerson J.B."/>
            <person name="Anantharaman K."/>
            <person name="Thomas B.C."/>
            <person name="Malmstrom R."/>
            <person name="Stieglmeier M."/>
            <person name="Klingl A."/>
            <person name="Woyke T."/>
            <person name="Ryan C.M."/>
            <person name="Banfield J.F."/>
        </authorList>
    </citation>
    <scope>NUCLEOTIDE SEQUENCE [LARGE SCALE GENOMIC DNA]</scope>
</reference>
<keyword evidence="1" id="KW-0812">Transmembrane</keyword>
<protein>
    <recommendedName>
        <fullName evidence="2">KAP NTPase domain-containing protein</fullName>
    </recommendedName>
</protein>
<accession>A0A2H0VG80</accession>
<feature type="transmembrane region" description="Helical" evidence="1">
    <location>
        <begin position="142"/>
        <end position="160"/>
    </location>
</feature>
<proteinExistence type="predicted"/>
<organism evidence="3 4">
    <name type="scientific">Candidatus Colwellbacteria bacterium CG10_big_fil_rev_8_21_14_0_10_42_22</name>
    <dbReference type="NCBI Taxonomy" id="1974540"/>
    <lineage>
        <taxon>Bacteria</taxon>
        <taxon>Candidatus Colwelliibacteriota</taxon>
    </lineage>
</organism>
<dbReference type="Pfam" id="PF07693">
    <property type="entry name" value="KAP_NTPase"/>
    <property type="match status" value="1"/>
</dbReference>
<keyword evidence="1" id="KW-0472">Membrane</keyword>
<evidence type="ECO:0000313" key="3">
    <source>
        <dbReference type="EMBL" id="PIR98073.1"/>
    </source>
</evidence>
<dbReference type="Proteomes" id="UP000231466">
    <property type="component" value="Unassembled WGS sequence"/>
</dbReference>
<sequence>MFNSKKKKEDKIDQEPFEVLVDKPLEDGEKDRFGHREISNSLLKIIKKSPRPFNIGVYGQWGVGKSTICKLVQNELEQDDDYKVIYFDTWKYERDSFRRQFLITLDEELELELHYKERLNQSLSVPVNLKWREKLKLVFGDLLFKSLSILVIIVLTLLIFRQSILPLIMSSDYLELSERIVDFGVIGALISFILNSIKQFTTTKTVHRTDSAEGFEDHFTKILDKVKTKNLVVIIDNLDRLSSKNAVGLLGDIKTFLSNEKYGLDKHKVRNKTLFIVPCDNKAINDQLVKQYGKRFDSEEYLRKFFNHSIQIPKFLDIELDDFIVEKLNDTKIEVFENNLELAFVLNYAFRNNPREIIQFVNSLISLYLLARERGISRVIEKDRIAFLAKVLVVRVKWPKLYSVIEDRILRTSDKLDEISSQLDDSSESKELTTFLESTPHINDKEYEDIYFSLRQSPAQKAIPEWGSFVISLQDGRSKDVERIYLDTKPEKLIELSKLLGYYCRRNKRNENLLFNIFLTFHPIVKTEDLKYFQNVFLLAFQEINIQKFADSIDNLKYSSIFADGLKDISPSNKKEFSRHLVSLIERLTAIDNIEREKVSSIKEAFEIASSDKNKDNFSFLLSKLSQAKKQFFKQLKYQELFPEVEKAEKFRKDILDDILDILTSLGPISSIHYAVGLDLFGNLLQWAPITEDDEIRFSTLERSLDFLSKSTPPRPADDTLGQTLSTFTTRISTWYQANKTTEERALCIKIFQKIDLDINPNKEPKSSIRAYISDINNKPNVIIDVLGKDFLTKDGIGRDALINRSGNSLDLLNELPMKTRLTKGEKSTIFNSLLGKEEEALSFLEYVNYSIPSENNGNQNFLKNIVLRMINASSFSDTGLLRRWLDAIGKLGVQSDQVDPFVQKLRQTRTLSDEHKQVVLDFVSKNSREFGDLVVKEFQE</sequence>
<dbReference type="Gene3D" id="3.40.50.300">
    <property type="entry name" value="P-loop containing nucleotide triphosphate hydrolases"/>
    <property type="match status" value="1"/>
</dbReference>
<keyword evidence="1" id="KW-1133">Transmembrane helix</keyword>
<name>A0A2H0VG80_9BACT</name>